<keyword evidence="5" id="KW-0687">Ribonucleoprotein</keyword>
<dbReference type="EMBL" id="ML991845">
    <property type="protein sequence ID" value="KAF2230248.1"/>
    <property type="molecule type" value="Genomic_DNA"/>
</dbReference>
<evidence type="ECO:0000256" key="4">
    <source>
        <dbReference type="ARBA" id="ARBA00023128"/>
    </source>
</evidence>
<evidence type="ECO:0000256" key="1">
    <source>
        <dbReference type="ARBA" id="ARBA00004173"/>
    </source>
</evidence>
<evidence type="ECO:0000256" key="3">
    <source>
        <dbReference type="ARBA" id="ARBA00022980"/>
    </source>
</evidence>
<organism evidence="8 9">
    <name type="scientific">Viridothelium virens</name>
    <name type="common">Speckled blister lichen</name>
    <name type="synonym">Trypethelium virens</name>
    <dbReference type="NCBI Taxonomy" id="1048519"/>
    <lineage>
        <taxon>Eukaryota</taxon>
        <taxon>Fungi</taxon>
        <taxon>Dikarya</taxon>
        <taxon>Ascomycota</taxon>
        <taxon>Pezizomycotina</taxon>
        <taxon>Dothideomycetes</taxon>
        <taxon>Dothideomycetes incertae sedis</taxon>
        <taxon>Trypetheliales</taxon>
        <taxon>Trypetheliaceae</taxon>
        <taxon>Viridothelium</taxon>
    </lineage>
</organism>
<evidence type="ECO:0000256" key="6">
    <source>
        <dbReference type="ARBA" id="ARBA00035191"/>
    </source>
</evidence>
<keyword evidence="3" id="KW-0689">Ribosomal protein</keyword>
<name>A0A6A6GXC6_VIRVR</name>
<dbReference type="InterPro" id="IPR007740">
    <property type="entry name" value="Ribosomal_mL49"/>
</dbReference>
<evidence type="ECO:0000256" key="5">
    <source>
        <dbReference type="ARBA" id="ARBA00023274"/>
    </source>
</evidence>
<keyword evidence="4" id="KW-0496">Mitochondrion</keyword>
<evidence type="ECO:0000256" key="2">
    <source>
        <dbReference type="ARBA" id="ARBA00005677"/>
    </source>
</evidence>
<dbReference type="GO" id="GO:0003735">
    <property type="term" value="F:structural constituent of ribosome"/>
    <property type="evidence" value="ECO:0007669"/>
    <property type="project" value="InterPro"/>
</dbReference>
<evidence type="ECO:0000256" key="7">
    <source>
        <dbReference type="SAM" id="MobiDB-lite"/>
    </source>
</evidence>
<comment type="subcellular location">
    <subcellularLocation>
        <location evidence="1">Mitochondrion</location>
    </subcellularLocation>
</comment>
<evidence type="ECO:0000313" key="9">
    <source>
        <dbReference type="Proteomes" id="UP000800092"/>
    </source>
</evidence>
<dbReference type="Pfam" id="PF05046">
    <property type="entry name" value="Img2"/>
    <property type="match status" value="1"/>
</dbReference>
<evidence type="ECO:0000313" key="8">
    <source>
        <dbReference type="EMBL" id="KAF2230248.1"/>
    </source>
</evidence>
<sequence length="205" mass="22526">MSSPSSFLSFLRPLGLPRASTFQRFTVPRRYAGTAAINRRPSPKRINKAKTSFSEPIQPGKKHPKPSLPRPKKENAIGSRKIGAPASNRRRVTASPGVAAELTASTSPSAPASPPPEKIPSLLPYHVARTATNHLPIYLQAKRGGNLHQTLIRKISGKVNELKQELAKSLELEGQDAVVNPVTGHIVLKGWWKPQVQQFLEKRNF</sequence>
<feature type="region of interest" description="Disordered" evidence="7">
    <location>
        <begin position="25"/>
        <end position="95"/>
    </location>
</feature>
<dbReference type="PANTHER" id="PTHR13477">
    <property type="entry name" value="MITOCHONDRIAL 39S RIBOSOMAL PROTEIN L49"/>
    <property type="match status" value="1"/>
</dbReference>
<protein>
    <recommendedName>
        <fullName evidence="6">Large ribosomal subunit protein mL49</fullName>
    </recommendedName>
</protein>
<dbReference type="AlphaFoldDB" id="A0A6A6GXC6"/>
<dbReference type="GO" id="GO:0005762">
    <property type="term" value="C:mitochondrial large ribosomal subunit"/>
    <property type="evidence" value="ECO:0007669"/>
    <property type="project" value="TreeGrafter"/>
</dbReference>
<keyword evidence="9" id="KW-1185">Reference proteome</keyword>
<dbReference type="Gene3D" id="3.30.780.10">
    <property type="entry name" value="SUI1-like domain"/>
    <property type="match status" value="1"/>
</dbReference>
<comment type="similarity">
    <text evidence="2">Belongs to the mitochondrion-specific ribosomal protein mL49 family.</text>
</comment>
<proteinExistence type="inferred from homology"/>
<accession>A0A6A6GXC6</accession>
<reference evidence="8" key="1">
    <citation type="journal article" date="2020" name="Stud. Mycol.">
        <title>101 Dothideomycetes genomes: a test case for predicting lifestyles and emergence of pathogens.</title>
        <authorList>
            <person name="Haridas S."/>
            <person name="Albert R."/>
            <person name="Binder M."/>
            <person name="Bloem J."/>
            <person name="Labutti K."/>
            <person name="Salamov A."/>
            <person name="Andreopoulos B."/>
            <person name="Baker S."/>
            <person name="Barry K."/>
            <person name="Bills G."/>
            <person name="Bluhm B."/>
            <person name="Cannon C."/>
            <person name="Castanera R."/>
            <person name="Culley D."/>
            <person name="Daum C."/>
            <person name="Ezra D."/>
            <person name="Gonzalez J."/>
            <person name="Henrissat B."/>
            <person name="Kuo A."/>
            <person name="Liang C."/>
            <person name="Lipzen A."/>
            <person name="Lutzoni F."/>
            <person name="Magnuson J."/>
            <person name="Mondo S."/>
            <person name="Nolan M."/>
            <person name="Ohm R."/>
            <person name="Pangilinan J."/>
            <person name="Park H.-J."/>
            <person name="Ramirez L."/>
            <person name="Alfaro M."/>
            <person name="Sun H."/>
            <person name="Tritt A."/>
            <person name="Yoshinaga Y."/>
            <person name="Zwiers L.-H."/>
            <person name="Turgeon B."/>
            <person name="Goodwin S."/>
            <person name="Spatafora J."/>
            <person name="Crous P."/>
            <person name="Grigoriev I."/>
        </authorList>
    </citation>
    <scope>NUCLEOTIDE SEQUENCE</scope>
    <source>
        <strain evidence="8">Tuck. ex Michener</strain>
    </source>
</reference>
<dbReference type="PANTHER" id="PTHR13477:SF0">
    <property type="entry name" value="LARGE RIBOSOMAL SUBUNIT PROTEIN ML49"/>
    <property type="match status" value="1"/>
</dbReference>
<dbReference type="Proteomes" id="UP000800092">
    <property type="component" value="Unassembled WGS sequence"/>
</dbReference>
<dbReference type="OrthoDB" id="19439at2759"/>
<dbReference type="GO" id="GO:0006412">
    <property type="term" value="P:translation"/>
    <property type="evidence" value="ECO:0007669"/>
    <property type="project" value="InterPro"/>
</dbReference>
<gene>
    <name evidence="8" type="ORF">EV356DRAFT_520080</name>
</gene>